<dbReference type="EMBL" id="GGYP01005046">
    <property type="protein sequence ID" value="MDE49817.1"/>
    <property type="molecule type" value="Transcribed_RNA"/>
</dbReference>
<evidence type="ECO:0000256" key="4">
    <source>
        <dbReference type="ARBA" id="ARBA00023136"/>
    </source>
</evidence>
<protein>
    <submittedName>
        <fullName evidence="6">Tetraspanin-6</fullName>
    </submittedName>
</protein>
<dbReference type="AlphaFoldDB" id="A0A6G1SI23"/>
<evidence type="ECO:0000256" key="5">
    <source>
        <dbReference type="SAM" id="Phobius"/>
    </source>
</evidence>
<feature type="transmembrane region" description="Helical" evidence="5">
    <location>
        <begin position="57"/>
        <end position="78"/>
    </location>
</feature>
<name>A0A6G1SI23_9ACAR</name>
<accession>A0A6G1SI23</accession>
<keyword evidence="4 5" id="KW-0472">Membrane</keyword>
<organism evidence="6">
    <name type="scientific">Aceria tosichella</name>
    <name type="common">wheat curl mite</name>
    <dbReference type="NCBI Taxonomy" id="561515"/>
    <lineage>
        <taxon>Eukaryota</taxon>
        <taxon>Metazoa</taxon>
        <taxon>Ecdysozoa</taxon>
        <taxon>Arthropoda</taxon>
        <taxon>Chelicerata</taxon>
        <taxon>Arachnida</taxon>
        <taxon>Acari</taxon>
        <taxon>Acariformes</taxon>
        <taxon>Trombidiformes</taxon>
        <taxon>Prostigmata</taxon>
        <taxon>Eupodina</taxon>
        <taxon>Eriophyoidea</taxon>
        <taxon>Eriophyidae</taxon>
        <taxon>Eriophyinae</taxon>
        <taxon>Aceriini</taxon>
        <taxon>Aceria</taxon>
    </lineage>
</organism>
<feature type="transmembrane region" description="Helical" evidence="5">
    <location>
        <begin position="18"/>
        <end position="36"/>
    </location>
</feature>
<dbReference type="GO" id="GO:0016020">
    <property type="term" value="C:membrane"/>
    <property type="evidence" value="ECO:0007669"/>
    <property type="project" value="UniProtKB-SubCell"/>
</dbReference>
<evidence type="ECO:0000313" key="6">
    <source>
        <dbReference type="EMBL" id="MDE49817.1"/>
    </source>
</evidence>
<evidence type="ECO:0000256" key="3">
    <source>
        <dbReference type="ARBA" id="ARBA00022989"/>
    </source>
</evidence>
<reference evidence="6" key="1">
    <citation type="submission" date="2018-10" db="EMBL/GenBank/DDBJ databases">
        <title>Transcriptome assembly of Aceria tosichella (Wheat curl mite) Type 2.</title>
        <authorList>
            <person name="Scully E.D."/>
            <person name="Geib S.M."/>
            <person name="Palmer N.A."/>
            <person name="Gupta A.K."/>
            <person name="Sarath G."/>
            <person name="Tatineni S."/>
        </authorList>
    </citation>
    <scope>NUCLEOTIDE SEQUENCE</scope>
    <source>
        <strain evidence="6">LincolnNE</strain>
    </source>
</reference>
<evidence type="ECO:0000256" key="1">
    <source>
        <dbReference type="ARBA" id="ARBA00004141"/>
    </source>
</evidence>
<dbReference type="SUPFAM" id="SSF48652">
    <property type="entry name" value="Tetraspanin"/>
    <property type="match status" value="1"/>
</dbReference>
<feature type="transmembrane region" description="Helical" evidence="5">
    <location>
        <begin position="215"/>
        <end position="237"/>
    </location>
</feature>
<comment type="subcellular location">
    <subcellularLocation>
        <location evidence="1">Membrane</location>
        <topology evidence="1">Multi-pass membrane protein</topology>
    </subcellularLocation>
</comment>
<sequence>MLSLEDIGRYVSYSAKRVLFIVGMIVILSSILMLGSSHKGDNSILLELADASIISSFVMSFGIYLIVIAAVCVFAAYVTNIQTIKLLTLMMVLNVAISVGLLVSSSYKFNNVESKLDASQAKYDWSHNQNSPDDIKMTTKAWDDVQTSMRCCGIRSSEDWKIHRPPGHKDESILPISCCYNKPEPNQPYCDESTISNFAEGCAIGMEFRLKVMNLSLFFFACFSFVISILLGLVLYYNSEFEHN</sequence>
<evidence type="ECO:0000256" key="2">
    <source>
        <dbReference type="ARBA" id="ARBA00022692"/>
    </source>
</evidence>
<dbReference type="Gene3D" id="1.10.1450.10">
    <property type="entry name" value="Tetraspanin"/>
    <property type="match status" value="1"/>
</dbReference>
<keyword evidence="3 5" id="KW-1133">Transmembrane helix</keyword>
<dbReference type="Pfam" id="PF00335">
    <property type="entry name" value="Tetraspanin"/>
    <property type="match status" value="1"/>
</dbReference>
<keyword evidence="2 5" id="KW-0812">Transmembrane</keyword>
<proteinExistence type="predicted"/>
<gene>
    <name evidence="6" type="primary">Tspan6_0</name>
    <name evidence="6" type="ORF">g.4955</name>
</gene>
<dbReference type="InterPro" id="IPR018499">
    <property type="entry name" value="Tetraspanin/Peripherin"/>
</dbReference>
<dbReference type="CDD" id="cd03127">
    <property type="entry name" value="tetraspanin_LEL"/>
    <property type="match status" value="1"/>
</dbReference>
<feature type="transmembrane region" description="Helical" evidence="5">
    <location>
        <begin position="84"/>
        <end position="103"/>
    </location>
</feature>
<dbReference type="InterPro" id="IPR008952">
    <property type="entry name" value="Tetraspanin_EC2_sf"/>
</dbReference>